<feature type="domain" description="STAS" evidence="1">
    <location>
        <begin position="34"/>
        <end position="99"/>
    </location>
</feature>
<dbReference type="Proteomes" id="UP000320513">
    <property type="component" value="Unassembled WGS sequence"/>
</dbReference>
<accession>A0A557XGA7</accession>
<name>A0A557XGA7_9MYCO</name>
<dbReference type="CDD" id="cd07043">
    <property type="entry name" value="STAS_anti-anti-sigma_factors"/>
    <property type="match status" value="1"/>
</dbReference>
<dbReference type="EMBL" id="VMQU01000114">
    <property type="protein sequence ID" value="TVS84679.1"/>
    <property type="molecule type" value="Genomic_DNA"/>
</dbReference>
<sequence length="148" mass="15829">MLMTIADIRTRQGNSTFAYGGAQLRAYCRHLATVVTIRGELDAGNADQIGEHLRRFVLGESPVVLDMSEVHRLGAPGHALLAALDEQCRAAGLEWVLVAGPAGTDVLGDDGAQARFPIADSVRQALHHLADGIAGRRQLMLPLVRKTA</sequence>
<dbReference type="InterPro" id="IPR002645">
    <property type="entry name" value="STAS_dom"/>
</dbReference>
<dbReference type="PROSITE" id="PS50801">
    <property type="entry name" value="STAS"/>
    <property type="match status" value="1"/>
</dbReference>
<evidence type="ECO:0000259" key="1">
    <source>
        <dbReference type="PROSITE" id="PS50801"/>
    </source>
</evidence>
<keyword evidence="3" id="KW-1185">Reference proteome</keyword>
<organism evidence="2 3">
    <name type="scientific">Mycobacterium helveticum</name>
    <dbReference type="NCBI Taxonomy" id="2592811"/>
    <lineage>
        <taxon>Bacteria</taxon>
        <taxon>Bacillati</taxon>
        <taxon>Actinomycetota</taxon>
        <taxon>Actinomycetes</taxon>
        <taxon>Mycobacteriales</taxon>
        <taxon>Mycobacteriaceae</taxon>
        <taxon>Mycobacterium</taxon>
    </lineage>
</organism>
<dbReference type="AlphaFoldDB" id="A0A557XGA7"/>
<dbReference type="InterPro" id="IPR036513">
    <property type="entry name" value="STAS_dom_sf"/>
</dbReference>
<evidence type="ECO:0000313" key="2">
    <source>
        <dbReference type="EMBL" id="TVS84679.1"/>
    </source>
</evidence>
<gene>
    <name evidence="2" type="ORF">FPZ47_21355</name>
</gene>
<comment type="caution">
    <text evidence="2">The sequence shown here is derived from an EMBL/GenBank/DDBJ whole genome shotgun (WGS) entry which is preliminary data.</text>
</comment>
<proteinExistence type="predicted"/>
<dbReference type="Gene3D" id="3.30.750.24">
    <property type="entry name" value="STAS domain"/>
    <property type="match status" value="1"/>
</dbReference>
<reference evidence="2 3" key="1">
    <citation type="submission" date="2019-07" db="EMBL/GenBank/DDBJ databases">
        <title>New Mycobacterium species.</title>
        <authorList>
            <person name="Tortoli E."/>
            <person name="Ghielmetti G."/>
            <person name="Friedel U."/>
            <person name="Trovato A."/>
        </authorList>
    </citation>
    <scope>NUCLEOTIDE SEQUENCE [LARGE SCALE GENOMIC DNA]</scope>
    <source>
        <strain evidence="2 3">16-83</strain>
    </source>
</reference>
<dbReference type="Pfam" id="PF01740">
    <property type="entry name" value="STAS"/>
    <property type="match status" value="1"/>
</dbReference>
<dbReference type="OrthoDB" id="4735650at2"/>
<evidence type="ECO:0000313" key="3">
    <source>
        <dbReference type="Proteomes" id="UP000320513"/>
    </source>
</evidence>
<protein>
    <submittedName>
        <fullName evidence="2">STAS domain-containing protein</fullName>
    </submittedName>
</protein>
<dbReference type="SUPFAM" id="SSF52091">
    <property type="entry name" value="SpoIIaa-like"/>
    <property type="match status" value="1"/>
</dbReference>